<reference evidence="3 4" key="1">
    <citation type="submission" date="2021-01" db="EMBL/GenBank/DDBJ databases">
        <title>Whole genome shotgun sequence of Planotetraspora mira NBRC 15435.</title>
        <authorList>
            <person name="Komaki H."/>
            <person name="Tamura T."/>
        </authorList>
    </citation>
    <scope>NUCLEOTIDE SEQUENCE [LARGE SCALE GENOMIC DNA]</scope>
    <source>
        <strain evidence="3 4">NBRC 15435</strain>
    </source>
</reference>
<gene>
    <name evidence="3" type="ORF">Pmi06nite_53530</name>
</gene>
<dbReference type="Pfam" id="PF12680">
    <property type="entry name" value="SnoaL_2"/>
    <property type="match status" value="1"/>
</dbReference>
<dbReference type="AlphaFoldDB" id="A0A8J3X920"/>
<dbReference type="GO" id="GO:0006352">
    <property type="term" value="P:DNA-templated transcription initiation"/>
    <property type="evidence" value="ECO:0007669"/>
    <property type="project" value="InterPro"/>
</dbReference>
<dbReference type="PANTHER" id="PTHR30173:SF43">
    <property type="entry name" value="ECF RNA POLYMERASE SIGMA FACTOR SIGI-RELATED"/>
    <property type="match status" value="1"/>
</dbReference>
<proteinExistence type="predicted"/>
<keyword evidence="4" id="KW-1185">Reference proteome</keyword>
<evidence type="ECO:0000313" key="4">
    <source>
        <dbReference type="Proteomes" id="UP000650628"/>
    </source>
</evidence>
<evidence type="ECO:0000259" key="2">
    <source>
        <dbReference type="Pfam" id="PF12680"/>
    </source>
</evidence>
<dbReference type="EMBL" id="BOOO01000031">
    <property type="protein sequence ID" value="GII31911.1"/>
    <property type="molecule type" value="Genomic_DNA"/>
</dbReference>
<organism evidence="3 4">
    <name type="scientific">Planotetraspora mira</name>
    <dbReference type="NCBI Taxonomy" id="58121"/>
    <lineage>
        <taxon>Bacteria</taxon>
        <taxon>Bacillati</taxon>
        <taxon>Actinomycetota</taxon>
        <taxon>Actinomycetes</taxon>
        <taxon>Streptosporangiales</taxon>
        <taxon>Streptosporangiaceae</taxon>
        <taxon>Planotetraspora</taxon>
    </lineage>
</organism>
<protein>
    <submittedName>
        <fullName evidence="3">RNA polymerase sigma factor</fullName>
    </submittedName>
</protein>
<dbReference type="InterPro" id="IPR013325">
    <property type="entry name" value="RNA_pol_sigma_r2"/>
</dbReference>
<sequence length="278" mass="29719">MDDLVSRRPRRPIHGLGTGRASPLPQAPSWPHGGRRRQDMTEAGARSLAEMLDERRHLLEIALWMFGSAATADRIVQETYRRWYALNDEERAGIAVPRAWLTRVAGGICLESLAAPAAFRPPSAVPRADSVPAPVADGPALRGGTVRRRSGQPFRKAMLDRHDRVARRFAAACDTGDVAALKAVLASDALVVSDGGGKLRASVRPTYGADAVAQFIAALLAGPPGIVVTIESVNGRTGLALRRAGHAVAVVSVSVAGTEVTAVWIVLNPDKLQHWHRP</sequence>
<dbReference type="SUPFAM" id="SSF88946">
    <property type="entry name" value="Sigma2 domain of RNA polymerase sigma factors"/>
    <property type="match status" value="1"/>
</dbReference>
<dbReference type="SUPFAM" id="SSF54427">
    <property type="entry name" value="NTF2-like"/>
    <property type="match status" value="1"/>
</dbReference>
<dbReference type="InterPro" id="IPR052704">
    <property type="entry name" value="ECF_Sigma-70_Domain"/>
</dbReference>
<dbReference type="GO" id="GO:0016987">
    <property type="term" value="F:sigma factor activity"/>
    <property type="evidence" value="ECO:0007669"/>
    <property type="project" value="TreeGrafter"/>
</dbReference>
<evidence type="ECO:0000313" key="3">
    <source>
        <dbReference type="EMBL" id="GII31911.1"/>
    </source>
</evidence>
<evidence type="ECO:0000256" key="1">
    <source>
        <dbReference type="SAM" id="MobiDB-lite"/>
    </source>
</evidence>
<dbReference type="Gene3D" id="3.10.450.50">
    <property type="match status" value="1"/>
</dbReference>
<accession>A0A8J3X920</accession>
<feature type="domain" description="SnoaL-like" evidence="2">
    <location>
        <begin position="166"/>
        <end position="241"/>
    </location>
</feature>
<dbReference type="Proteomes" id="UP000650628">
    <property type="component" value="Unassembled WGS sequence"/>
</dbReference>
<feature type="region of interest" description="Disordered" evidence="1">
    <location>
        <begin position="1"/>
        <end position="42"/>
    </location>
</feature>
<dbReference type="InterPro" id="IPR037401">
    <property type="entry name" value="SnoaL-like"/>
</dbReference>
<dbReference type="InterPro" id="IPR032710">
    <property type="entry name" value="NTF2-like_dom_sf"/>
</dbReference>
<name>A0A8J3X920_9ACTN</name>
<dbReference type="PANTHER" id="PTHR30173">
    <property type="entry name" value="SIGMA 19 FACTOR"/>
    <property type="match status" value="1"/>
</dbReference>
<comment type="caution">
    <text evidence="3">The sequence shown here is derived from an EMBL/GenBank/DDBJ whole genome shotgun (WGS) entry which is preliminary data.</text>
</comment>